<dbReference type="EMBL" id="JAGFNP010000002">
    <property type="protein sequence ID" value="MBO3732015.1"/>
    <property type="molecule type" value="Genomic_DNA"/>
</dbReference>
<sequence length="78" mass="8065">MGDGGDGGEAVDFAAAELPVDWASEVVEAAAAAPDDDFEDLLVTGGSGGGEGVRTQQEQEDDYLAMTWVEPDTTSESR</sequence>
<evidence type="ECO:0000313" key="1">
    <source>
        <dbReference type="EMBL" id="MBO3732015.1"/>
    </source>
</evidence>
<reference evidence="1 2" key="1">
    <citation type="submission" date="2021-03" db="EMBL/GenBank/DDBJ databases">
        <title>Glycomyces sp. nov., a novel actinomycete isolated from soil.</title>
        <authorList>
            <person name="Yang X."/>
            <person name="Xu X."/>
        </authorList>
    </citation>
    <scope>NUCLEOTIDE SEQUENCE [LARGE SCALE GENOMIC DNA]</scope>
    <source>
        <strain evidence="1 2">NEAU-S30</strain>
    </source>
</reference>
<accession>A0ABS3TZR5</accession>
<proteinExistence type="predicted"/>
<gene>
    <name evidence="1" type="ORF">J5V16_04215</name>
</gene>
<protein>
    <submittedName>
        <fullName evidence="1">Uncharacterized protein</fullName>
    </submittedName>
</protein>
<organism evidence="1 2">
    <name type="scientific">Glycomyces niveus</name>
    <dbReference type="NCBI Taxonomy" id="2820287"/>
    <lineage>
        <taxon>Bacteria</taxon>
        <taxon>Bacillati</taxon>
        <taxon>Actinomycetota</taxon>
        <taxon>Actinomycetes</taxon>
        <taxon>Glycomycetales</taxon>
        <taxon>Glycomycetaceae</taxon>
        <taxon>Glycomyces</taxon>
    </lineage>
</organism>
<keyword evidence="2" id="KW-1185">Reference proteome</keyword>
<evidence type="ECO:0000313" key="2">
    <source>
        <dbReference type="Proteomes" id="UP000681341"/>
    </source>
</evidence>
<dbReference type="RefSeq" id="WP_208494762.1">
    <property type="nucleotide sequence ID" value="NZ_JAGFNP010000002.1"/>
</dbReference>
<name>A0ABS3TZR5_9ACTN</name>
<comment type="caution">
    <text evidence="1">The sequence shown here is derived from an EMBL/GenBank/DDBJ whole genome shotgun (WGS) entry which is preliminary data.</text>
</comment>
<dbReference type="Proteomes" id="UP000681341">
    <property type="component" value="Unassembled WGS sequence"/>
</dbReference>